<evidence type="ECO:0000313" key="3">
    <source>
        <dbReference type="EMBL" id="BDY29636.1"/>
    </source>
</evidence>
<name>A0AAI8XP43_MYCME</name>
<feature type="region of interest" description="Disordered" evidence="1">
    <location>
        <begin position="1"/>
        <end position="59"/>
    </location>
</feature>
<protein>
    <submittedName>
        <fullName evidence="3">Uncharacterized protein</fullName>
    </submittedName>
</protein>
<gene>
    <name evidence="3" type="ORF">hbim_03575</name>
</gene>
<dbReference type="Proteomes" id="UP001241092">
    <property type="component" value="Chromosome"/>
</dbReference>
<dbReference type="RefSeq" id="WP_286216266.1">
    <property type="nucleotide sequence ID" value="NZ_AP027452.1"/>
</dbReference>
<keyword evidence="2" id="KW-0812">Transmembrane</keyword>
<dbReference type="EMBL" id="AP027452">
    <property type="protein sequence ID" value="BDY29636.1"/>
    <property type="molecule type" value="Genomic_DNA"/>
</dbReference>
<reference evidence="3" key="1">
    <citation type="submission" date="2023-03" db="EMBL/GenBank/DDBJ databases">
        <title>Draft genome sequence of a Mycolicibacterium mageritense strain H4_3_1 isolated from a hybrid biological-inorganic system reactor.</title>
        <authorList>
            <person name="Feng X."/>
            <person name="Kazama D."/>
            <person name="Sato K."/>
            <person name="Kobayashi H."/>
        </authorList>
    </citation>
    <scope>NUCLEOTIDE SEQUENCE</scope>
    <source>
        <strain evidence="3">H4_3_1</strain>
    </source>
</reference>
<proteinExistence type="predicted"/>
<dbReference type="AlphaFoldDB" id="A0AAI8XP43"/>
<keyword evidence="2" id="KW-0472">Membrane</keyword>
<feature type="transmembrane region" description="Helical" evidence="2">
    <location>
        <begin position="135"/>
        <end position="156"/>
    </location>
</feature>
<feature type="compositionally biased region" description="Polar residues" evidence="1">
    <location>
        <begin position="21"/>
        <end position="32"/>
    </location>
</feature>
<evidence type="ECO:0000256" key="1">
    <source>
        <dbReference type="SAM" id="MobiDB-lite"/>
    </source>
</evidence>
<organism evidence="3 4">
    <name type="scientific">Mycolicibacterium mageritense</name>
    <name type="common">Mycobacterium mageritense</name>
    <dbReference type="NCBI Taxonomy" id="53462"/>
    <lineage>
        <taxon>Bacteria</taxon>
        <taxon>Bacillati</taxon>
        <taxon>Actinomycetota</taxon>
        <taxon>Actinomycetes</taxon>
        <taxon>Mycobacteriales</taxon>
        <taxon>Mycobacteriaceae</taxon>
        <taxon>Mycolicibacterium</taxon>
    </lineage>
</organism>
<evidence type="ECO:0000256" key="2">
    <source>
        <dbReference type="SAM" id="Phobius"/>
    </source>
</evidence>
<evidence type="ECO:0000313" key="4">
    <source>
        <dbReference type="Proteomes" id="UP001241092"/>
    </source>
</evidence>
<accession>A0AAI8XP43</accession>
<feature type="transmembrane region" description="Helical" evidence="2">
    <location>
        <begin position="77"/>
        <end position="98"/>
    </location>
</feature>
<feature type="transmembrane region" description="Helical" evidence="2">
    <location>
        <begin position="163"/>
        <end position="183"/>
    </location>
</feature>
<feature type="compositionally biased region" description="Low complexity" evidence="1">
    <location>
        <begin position="1"/>
        <end position="11"/>
    </location>
</feature>
<sequence length="262" mass="27058">MSNPHQQWQPQAPQPGPYQPGSNSTGQSQQYPSDPRFQGPPQPYPPDPQHYGVPGPWGGYGPPQPVRRAPAFDLTKVAAAIVVIAGLAAFVASLFALYSVTVTPAAANVPNNDAPPGQIEVGIGFYDIVPFAPPIVAEAIPTLMVLAALTAAHVLFGGSRSTGALSAVFAGTATLLSVMLAIANPLPAVELDGQMADKLNEELSGQSLGDLIDSVVAVGPGAGLIVALVFALIGWIAAAVMVFRRPPPAAQQLPAPNMAPRW</sequence>
<feature type="transmembrane region" description="Helical" evidence="2">
    <location>
        <begin position="221"/>
        <end position="243"/>
    </location>
</feature>
<keyword evidence="2" id="KW-1133">Transmembrane helix</keyword>
<feature type="compositionally biased region" description="Pro residues" evidence="1">
    <location>
        <begin position="38"/>
        <end position="48"/>
    </location>
</feature>